<sequence>MFPEHSQVPPAKEFLSSSKILTFSFKLIVSCRFLLTTASSSVTTLSFSFNSTSWSF</sequence>
<reference evidence="1" key="1">
    <citation type="submission" date="2014-11" db="EMBL/GenBank/DDBJ databases">
        <authorList>
            <person name="Amaro Gonzalez C."/>
        </authorList>
    </citation>
    <scope>NUCLEOTIDE SEQUENCE</scope>
</reference>
<protein>
    <submittedName>
        <fullName evidence="1">Uncharacterized protein</fullName>
    </submittedName>
</protein>
<name>A0A0E9S4D0_ANGAN</name>
<dbReference type="AlphaFoldDB" id="A0A0E9S4D0"/>
<accession>A0A0E9S4D0</accession>
<organism evidence="1">
    <name type="scientific">Anguilla anguilla</name>
    <name type="common">European freshwater eel</name>
    <name type="synonym">Muraena anguilla</name>
    <dbReference type="NCBI Taxonomy" id="7936"/>
    <lineage>
        <taxon>Eukaryota</taxon>
        <taxon>Metazoa</taxon>
        <taxon>Chordata</taxon>
        <taxon>Craniata</taxon>
        <taxon>Vertebrata</taxon>
        <taxon>Euteleostomi</taxon>
        <taxon>Actinopterygii</taxon>
        <taxon>Neopterygii</taxon>
        <taxon>Teleostei</taxon>
        <taxon>Anguilliformes</taxon>
        <taxon>Anguillidae</taxon>
        <taxon>Anguilla</taxon>
    </lineage>
</organism>
<evidence type="ECO:0000313" key="1">
    <source>
        <dbReference type="EMBL" id="JAH35520.1"/>
    </source>
</evidence>
<reference evidence="1" key="2">
    <citation type="journal article" date="2015" name="Fish Shellfish Immunol.">
        <title>Early steps in the European eel (Anguilla anguilla)-Vibrio vulnificus interaction in the gills: Role of the RtxA13 toxin.</title>
        <authorList>
            <person name="Callol A."/>
            <person name="Pajuelo D."/>
            <person name="Ebbesson L."/>
            <person name="Teles M."/>
            <person name="MacKenzie S."/>
            <person name="Amaro C."/>
        </authorList>
    </citation>
    <scope>NUCLEOTIDE SEQUENCE</scope>
</reference>
<proteinExistence type="predicted"/>
<dbReference type="EMBL" id="GBXM01073057">
    <property type="protein sequence ID" value="JAH35520.1"/>
    <property type="molecule type" value="Transcribed_RNA"/>
</dbReference>